<evidence type="ECO:0000313" key="2">
    <source>
        <dbReference type="EMBL" id="SMD06870.1"/>
    </source>
</evidence>
<dbReference type="STRING" id="151894.SAMN04488524_4654"/>
<sequence>MKALYTIILAGTLMLAACDKSIDEKPVSFDVTSTKTNGQASSDFKTTDTIVYQISGNADIVTFYSGATGQRYEFRDRTTANGVPQLQFSSVRANGTQANSIQLLVSSDFKGVVAKSQTITGVITRDTAATNANIAAANWTDISSRAAWSTGSTTATPSGKVDLSDFAAQGKPVFIAFKYKALAGSIQNKWTITAFSLNNLLEDNTSYTLANFAASNQSITNYGVNTPGLGWLSIYDESLNANKYGWVYTTGTGAAGSLVITGAATVAAATSPAESWAIVGPVDLRKVTPDAGVGIKEITALVKRYVSTAVYPAGNYKATFVASNNTVDGTSVAVKQLPINITNP</sequence>
<evidence type="ECO:0000313" key="3">
    <source>
        <dbReference type="Proteomes" id="UP000192756"/>
    </source>
</evidence>
<dbReference type="Proteomes" id="UP000192756">
    <property type="component" value="Unassembled WGS sequence"/>
</dbReference>
<feature type="domain" description="DUF5017" evidence="1">
    <location>
        <begin position="17"/>
        <end position="213"/>
    </location>
</feature>
<evidence type="ECO:0000259" key="1">
    <source>
        <dbReference type="Pfam" id="PF16409"/>
    </source>
</evidence>
<dbReference type="EMBL" id="FWXT01000005">
    <property type="protein sequence ID" value="SMD06870.1"/>
    <property type="molecule type" value="Genomic_DNA"/>
</dbReference>
<dbReference type="AlphaFoldDB" id="A0A1W2EAR2"/>
<reference evidence="3" key="1">
    <citation type="submission" date="2017-04" db="EMBL/GenBank/DDBJ databases">
        <authorList>
            <person name="Varghese N."/>
            <person name="Submissions S."/>
        </authorList>
    </citation>
    <scope>NUCLEOTIDE SEQUENCE [LARGE SCALE GENOMIC DNA]</scope>
    <source>
        <strain evidence="3">DSM 12126</strain>
    </source>
</reference>
<dbReference type="InterPro" id="IPR032185">
    <property type="entry name" value="DUF5017"/>
</dbReference>
<keyword evidence="3" id="KW-1185">Reference proteome</keyword>
<name>A0A1W2EAR2_9SPHI</name>
<proteinExistence type="predicted"/>
<dbReference type="Pfam" id="PF16409">
    <property type="entry name" value="DUF5017"/>
    <property type="match status" value="1"/>
</dbReference>
<protein>
    <recommendedName>
        <fullName evidence="1">DUF5017 domain-containing protein</fullName>
    </recommendedName>
</protein>
<gene>
    <name evidence="2" type="ORF">SAMN04488524_4654</name>
</gene>
<dbReference type="RefSeq" id="WP_084241428.1">
    <property type="nucleotide sequence ID" value="NZ_FWXT01000005.1"/>
</dbReference>
<organism evidence="2 3">
    <name type="scientific">Pedobacter africanus</name>
    <dbReference type="NCBI Taxonomy" id="151894"/>
    <lineage>
        <taxon>Bacteria</taxon>
        <taxon>Pseudomonadati</taxon>
        <taxon>Bacteroidota</taxon>
        <taxon>Sphingobacteriia</taxon>
        <taxon>Sphingobacteriales</taxon>
        <taxon>Sphingobacteriaceae</taxon>
        <taxon>Pedobacter</taxon>
    </lineage>
</organism>
<dbReference type="PROSITE" id="PS51257">
    <property type="entry name" value="PROKAR_LIPOPROTEIN"/>
    <property type="match status" value="1"/>
</dbReference>
<accession>A0A1W2EAR2</accession>
<dbReference type="OrthoDB" id="1082472at2"/>